<evidence type="ECO:0000313" key="4">
    <source>
        <dbReference type="Proteomes" id="UP001497482"/>
    </source>
</evidence>
<dbReference type="FunFam" id="2.40.128.180:FF:000001">
    <property type="entry name" value="Fas apoptotic inhibitory molecule 1"/>
    <property type="match status" value="1"/>
</dbReference>
<dbReference type="GO" id="GO:1902042">
    <property type="term" value="P:negative regulation of extrinsic apoptotic signaling pathway via death domain receptors"/>
    <property type="evidence" value="ECO:0007669"/>
    <property type="project" value="TreeGrafter"/>
</dbReference>
<gene>
    <name evidence="3" type="ORF">KC01_LOCUS12075</name>
</gene>
<dbReference type="InterPro" id="IPR038513">
    <property type="entry name" value="FAIM1_dom_sf"/>
</dbReference>
<feature type="region of interest" description="Disordered" evidence="1">
    <location>
        <begin position="253"/>
        <end position="300"/>
    </location>
</feature>
<keyword evidence="2" id="KW-0472">Membrane</keyword>
<feature type="transmembrane region" description="Helical" evidence="2">
    <location>
        <begin position="701"/>
        <end position="721"/>
    </location>
</feature>
<dbReference type="EMBL" id="OZ035837">
    <property type="protein sequence ID" value="CAL1581312.1"/>
    <property type="molecule type" value="Genomic_DNA"/>
</dbReference>
<feature type="transmembrane region" description="Helical" evidence="2">
    <location>
        <begin position="648"/>
        <end position="667"/>
    </location>
</feature>
<keyword evidence="4" id="KW-1185">Reference proteome</keyword>
<evidence type="ECO:0000256" key="2">
    <source>
        <dbReference type="SAM" id="Phobius"/>
    </source>
</evidence>
<feature type="transmembrane region" description="Helical" evidence="2">
    <location>
        <begin position="526"/>
        <end position="547"/>
    </location>
</feature>
<dbReference type="AlphaFoldDB" id="A0AAV2JUV2"/>
<feature type="transmembrane region" description="Helical" evidence="2">
    <location>
        <begin position="465"/>
        <end position="487"/>
    </location>
</feature>
<keyword evidence="2" id="KW-1133">Transmembrane helix</keyword>
<reference evidence="3 4" key="1">
    <citation type="submission" date="2024-04" db="EMBL/GenBank/DDBJ databases">
        <authorList>
            <person name="Waldvogel A.-M."/>
            <person name="Schoenle A."/>
        </authorList>
    </citation>
    <scope>NUCLEOTIDE SEQUENCE [LARGE SCALE GENOMIC DNA]</scope>
</reference>
<organism evidence="3 4">
    <name type="scientific">Knipowitschia caucasica</name>
    <name type="common">Caucasian dwarf goby</name>
    <name type="synonym">Pomatoschistus caucasicus</name>
    <dbReference type="NCBI Taxonomy" id="637954"/>
    <lineage>
        <taxon>Eukaryota</taxon>
        <taxon>Metazoa</taxon>
        <taxon>Chordata</taxon>
        <taxon>Craniata</taxon>
        <taxon>Vertebrata</taxon>
        <taxon>Euteleostomi</taxon>
        <taxon>Actinopterygii</taxon>
        <taxon>Neopterygii</taxon>
        <taxon>Teleostei</taxon>
        <taxon>Neoteleostei</taxon>
        <taxon>Acanthomorphata</taxon>
        <taxon>Gobiaria</taxon>
        <taxon>Gobiiformes</taxon>
        <taxon>Gobioidei</taxon>
        <taxon>Gobiidae</taxon>
        <taxon>Gobiinae</taxon>
        <taxon>Knipowitschia</taxon>
    </lineage>
</organism>
<accession>A0AAV2JUV2</accession>
<dbReference type="Gene3D" id="2.40.128.180">
    <property type="match status" value="3"/>
</dbReference>
<dbReference type="Proteomes" id="UP001497482">
    <property type="component" value="Chromosome 15"/>
</dbReference>
<proteinExistence type="predicted"/>
<feature type="transmembrane region" description="Helical" evidence="2">
    <location>
        <begin position="440"/>
        <end position="458"/>
    </location>
</feature>
<dbReference type="Pfam" id="PF06905">
    <property type="entry name" value="FAIM1"/>
    <property type="match status" value="2"/>
</dbReference>
<name>A0AAV2JUV2_KNICA</name>
<dbReference type="InterPro" id="IPR010695">
    <property type="entry name" value="FAIM1"/>
</dbReference>
<protein>
    <submittedName>
        <fullName evidence="3">Uncharacterized protein</fullName>
    </submittedName>
</protein>
<dbReference type="PANTHER" id="PTHR13088">
    <property type="entry name" value="FAS APOPTOTIC INHIBITORY MOLECULE FAIM"/>
    <property type="match status" value="1"/>
</dbReference>
<dbReference type="PANTHER" id="PTHR13088:SF3">
    <property type="entry name" value="FAS APOPTOTIC INHIBITORY MOLECULE 1"/>
    <property type="match status" value="1"/>
</dbReference>
<evidence type="ECO:0000313" key="3">
    <source>
        <dbReference type="EMBL" id="CAL1581312.1"/>
    </source>
</evidence>
<feature type="transmembrane region" description="Helical" evidence="2">
    <location>
        <begin position="493"/>
        <end position="514"/>
    </location>
</feature>
<feature type="transmembrane region" description="Helical" evidence="2">
    <location>
        <begin position="620"/>
        <end position="641"/>
    </location>
</feature>
<sequence length="855" mass="92771">MCSACSAPPAHCEDCRLWTVPELMETCLDEALGAPDSASAAVTSELPEEGAVGGDQPLSLSEAAARLKELELETASVSLTPKNVNLNVAMNNQELVKLTEKVVLSPLRTPDTVRTPDNLKSNILKAQAEAQAVKVCVPPTSVEDQTVTDKNCHLQETPSVERVAEDLCVPMELSIETLLPQVCPEGVQLSVSENLIDFTDTAALAPQVAPVQIKTVLTPRWIIPASAPPGIFSNGLEPECKSAPLCAEAAVTRSNNNSSASPAEEESKPRAKQRLGASTQPSSPPLPPEEPQESTIISGPAGSLSGLSVMSADLAAVWEVALSDRVHTIEFEHGTTTGKRVIYVDGKEILRRDWMFKLVGKESFSVGRGGTRASISIDAVSGFSYEYTLEINGKSLKKHLENRSRTSSTWVLNLEGTDLRVVLEKDTMDVWCNGQNIETAVFSLSVVQVLSLSVVQVFSLRVVQVLSLSVVQVFSLSVVQVFSLSVVQVFSLSVVQVFILRVVQVFSLSVVQVFSLRVVQVFSLRVVQVFILSVVQVFILSVVQVFILRVVQVFSLSVVQVFSLRVVQVFSLRVVQVFILSLQSVVQVFSLSVVQVFSLSVVQVFRVWCRSSECGAGLQSVVQVFSLSVVQVFSLSVVQVFSLSVVQVFSLSVVQVFSLSVVQVFSLSVAQVFILRVVQVFSLSVVQVFSLRVVQVFSLRVVQVFILSVVQVFILSVVQVFRVFSLSVVQVFSLSVVQVFRVWCRSSECGAGLQPECGAGLQSVVQVFSLSVVQVFSLSVVQVFSLSVVQVFSLSVVQVFSLSVFQGEFVEDGTETHFTLNDHLCCIKAVSSGKRRDGIIHSLIVDGTEVPESTE</sequence>
<keyword evidence="2" id="KW-0812">Transmembrane</keyword>
<feature type="transmembrane region" description="Helical" evidence="2">
    <location>
        <begin position="584"/>
        <end position="608"/>
    </location>
</feature>
<evidence type="ECO:0000256" key="1">
    <source>
        <dbReference type="SAM" id="MobiDB-lite"/>
    </source>
</evidence>